<gene>
    <name evidence="2" type="ORF">LPLAT_LOCUS3184</name>
</gene>
<reference evidence="2" key="1">
    <citation type="submission" date="2024-04" db="EMBL/GenBank/DDBJ databases">
        <authorList>
            <consortium name="Molecular Ecology Group"/>
        </authorList>
    </citation>
    <scope>NUCLEOTIDE SEQUENCE</scope>
</reference>
<dbReference type="EMBL" id="OZ034835">
    <property type="protein sequence ID" value="CAL1677122.1"/>
    <property type="molecule type" value="Genomic_DNA"/>
</dbReference>
<evidence type="ECO:0000313" key="2">
    <source>
        <dbReference type="EMBL" id="CAL1677122.1"/>
    </source>
</evidence>
<sequence length="149" mass="17618">MGRKITGKNNESNEISKEQRFHKSPESQVSYRSCEISESIAGSLSWNLKAVEKRGETIASTDENFRDFGWFLKWDEDFLWKRFFMKTWTKSASDSPRCRAWTAEVRELKVRMLRERERDRAVEAVDIHEMQEVPLENSEFRSRTTASTK</sequence>
<accession>A0AAV2NAI1</accession>
<feature type="compositionally biased region" description="Basic and acidic residues" evidence="1">
    <location>
        <begin position="14"/>
        <end position="25"/>
    </location>
</feature>
<proteinExistence type="predicted"/>
<evidence type="ECO:0000256" key="1">
    <source>
        <dbReference type="SAM" id="MobiDB-lite"/>
    </source>
</evidence>
<name>A0AAV2NAI1_9HYME</name>
<protein>
    <submittedName>
        <fullName evidence="2">Uncharacterized protein</fullName>
    </submittedName>
</protein>
<dbReference type="AlphaFoldDB" id="A0AAV2NAI1"/>
<evidence type="ECO:0000313" key="3">
    <source>
        <dbReference type="Proteomes" id="UP001497644"/>
    </source>
</evidence>
<dbReference type="Proteomes" id="UP001497644">
    <property type="component" value="Chromosome 12"/>
</dbReference>
<feature type="region of interest" description="Disordered" evidence="1">
    <location>
        <begin position="1"/>
        <end position="27"/>
    </location>
</feature>
<keyword evidence="3" id="KW-1185">Reference proteome</keyword>
<organism evidence="2 3">
    <name type="scientific">Lasius platythorax</name>
    <dbReference type="NCBI Taxonomy" id="488582"/>
    <lineage>
        <taxon>Eukaryota</taxon>
        <taxon>Metazoa</taxon>
        <taxon>Ecdysozoa</taxon>
        <taxon>Arthropoda</taxon>
        <taxon>Hexapoda</taxon>
        <taxon>Insecta</taxon>
        <taxon>Pterygota</taxon>
        <taxon>Neoptera</taxon>
        <taxon>Endopterygota</taxon>
        <taxon>Hymenoptera</taxon>
        <taxon>Apocrita</taxon>
        <taxon>Aculeata</taxon>
        <taxon>Formicoidea</taxon>
        <taxon>Formicidae</taxon>
        <taxon>Formicinae</taxon>
        <taxon>Lasius</taxon>
        <taxon>Lasius</taxon>
    </lineage>
</organism>